<feature type="domain" description="O-acyltransferase WSD1 C-terminal" evidence="1">
    <location>
        <begin position="4"/>
        <end position="46"/>
    </location>
</feature>
<gene>
    <name evidence="2" type="ORF">F2Q69_00048395</name>
</gene>
<dbReference type="GO" id="GO:0005886">
    <property type="term" value="C:plasma membrane"/>
    <property type="evidence" value="ECO:0007669"/>
    <property type="project" value="TreeGrafter"/>
</dbReference>
<reference evidence="2" key="1">
    <citation type="submission" date="2019-12" db="EMBL/GenBank/DDBJ databases">
        <title>Genome sequencing and annotation of Brassica cretica.</title>
        <authorList>
            <person name="Studholme D.J."/>
            <person name="Sarris P."/>
        </authorList>
    </citation>
    <scope>NUCLEOTIDE SEQUENCE</scope>
    <source>
        <strain evidence="2">PFS-109/04</strain>
        <tissue evidence="2">Leaf</tissue>
    </source>
</reference>
<evidence type="ECO:0000313" key="2">
    <source>
        <dbReference type="EMBL" id="KAF3522048.1"/>
    </source>
</evidence>
<dbReference type="EMBL" id="QGKX02001347">
    <property type="protein sequence ID" value="KAF3522048.1"/>
    <property type="molecule type" value="Genomic_DNA"/>
</dbReference>
<comment type="caution">
    <text evidence="2">The sequence shown here is derived from an EMBL/GenBank/DDBJ whole genome shotgun (WGS) entry which is preliminary data.</text>
</comment>
<evidence type="ECO:0000313" key="3">
    <source>
        <dbReference type="Proteomes" id="UP000712600"/>
    </source>
</evidence>
<dbReference type="AlphaFoldDB" id="A0A8S9PL70"/>
<evidence type="ECO:0000259" key="1">
    <source>
        <dbReference type="Pfam" id="PF06974"/>
    </source>
</evidence>
<organism evidence="2 3">
    <name type="scientific">Brassica cretica</name>
    <name type="common">Mustard</name>
    <dbReference type="NCBI Taxonomy" id="69181"/>
    <lineage>
        <taxon>Eukaryota</taxon>
        <taxon>Viridiplantae</taxon>
        <taxon>Streptophyta</taxon>
        <taxon>Embryophyta</taxon>
        <taxon>Tracheophyta</taxon>
        <taxon>Spermatophyta</taxon>
        <taxon>Magnoliopsida</taxon>
        <taxon>eudicotyledons</taxon>
        <taxon>Gunneridae</taxon>
        <taxon>Pentapetalae</taxon>
        <taxon>rosids</taxon>
        <taxon>malvids</taxon>
        <taxon>Brassicales</taxon>
        <taxon>Brassicaceae</taxon>
        <taxon>Brassiceae</taxon>
        <taxon>Brassica</taxon>
    </lineage>
</organism>
<sequence length="109" mass="12015">MFNKALNIHFISYVNKIIINLAVDTTTIPDPHQLCDEIVEALKIIKSAVQEKRSHNMEEEAYKETNKCLSVLAAILTPLASKASGPATTRKQVFATTNLLTASSKQKTT</sequence>
<accession>A0A8S9PL70</accession>
<protein>
    <recommendedName>
        <fullName evidence="1">O-acyltransferase WSD1 C-terminal domain-containing protein</fullName>
    </recommendedName>
</protein>
<proteinExistence type="predicted"/>
<dbReference type="Proteomes" id="UP000712600">
    <property type="component" value="Unassembled WGS sequence"/>
</dbReference>
<dbReference type="InterPro" id="IPR009721">
    <property type="entry name" value="O-acyltransferase_WSD1_C"/>
</dbReference>
<name>A0A8S9PL70_BRACR</name>
<dbReference type="InterPro" id="IPR045034">
    <property type="entry name" value="O-acyltransferase_WSD1-like"/>
</dbReference>
<dbReference type="PANTHER" id="PTHR31650:SF30">
    <property type="entry name" value="WAX ESTER SYNTHASE_DIACYLGLYCEROL ACYLTRANSFERASE 1"/>
    <property type="match status" value="1"/>
</dbReference>
<dbReference type="GO" id="GO:0008374">
    <property type="term" value="F:O-acyltransferase activity"/>
    <property type="evidence" value="ECO:0007669"/>
    <property type="project" value="InterPro"/>
</dbReference>
<dbReference type="PANTHER" id="PTHR31650">
    <property type="entry name" value="O-ACYLTRANSFERASE (WSD1-LIKE) FAMILY PROTEIN"/>
    <property type="match status" value="1"/>
</dbReference>
<dbReference type="GO" id="GO:0019432">
    <property type="term" value="P:triglyceride biosynthetic process"/>
    <property type="evidence" value="ECO:0007669"/>
    <property type="project" value="TreeGrafter"/>
</dbReference>
<dbReference type="Pfam" id="PF06974">
    <property type="entry name" value="WS_DGAT_C"/>
    <property type="match status" value="1"/>
</dbReference>